<evidence type="ECO:0000256" key="1">
    <source>
        <dbReference type="SAM" id="MobiDB-lite"/>
    </source>
</evidence>
<dbReference type="Gene3D" id="2.30.29.30">
    <property type="entry name" value="Pleckstrin-homology domain (PH domain)/Phosphotyrosine-binding domain (PTB)"/>
    <property type="match status" value="1"/>
</dbReference>
<dbReference type="InterPro" id="IPR011993">
    <property type="entry name" value="PH-like_dom_sf"/>
</dbReference>
<dbReference type="EMBL" id="CP092872">
    <property type="protein sequence ID" value="UYV72837.1"/>
    <property type="molecule type" value="Genomic_DNA"/>
</dbReference>
<dbReference type="PANTHER" id="PTHR47331">
    <property type="entry name" value="PHD-TYPE DOMAIN-CONTAINING PROTEIN"/>
    <property type="match status" value="1"/>
</dbReference>
<keyword evidence="4" id="KW-1185">Reference proteome</keyword>
<gene>
    <name evidence="3" type="ORF">LAZ67_10000933</name>
</gene>
<dbReference type="InterPro" id="IPR040676">
    <property type="entry name" value="DUF5641"/>
</dbReference>
<dbReference type="PANTHER" id="PTHR47331:SF6">
    <property type="entry name" value="DOUBLECORTIN DOMAIN-CONTAINING PROTEIN"/>
    <property type="match status" value="1"/>
</dbReference>
<name>A0ABY6KVG5_9ARAC</name>
<evidence type="ECO:0000313" key="3">
    <source>
        <dbReference type="EMBL" id="UYV72837.1"/>
    </source>
</evidence>
<proteinExistence type="predicted"/>
<sequence length="228" mass="25679">MSNLHGTVLKKWKRSWAELTSDGLLKYYETEASSSPEGVINLRTDGTVIKMGKLRMVTLTGIKCFKYHFRRIIGETLLTYEELLTLVVQIESCLNSRPLGPIGSDPNNLEALTPAHFLLTPSSSCVPKEDLLNVGVQLLPRWKMVQKMVQHLWRRWSADYIHNIQQRHKWRMLGPDVATGSLVLIREEHVPPRQVDDGASGGGPLGQRWIGTSGVNPHQDQHTQKTPG</sequence>
<feature type="domain" description="DUF5641" evidence="2">
    <location>
        <begin position="141"/>
        <end position="194"/>
    </location>
</feature>
<organism evidence="3 4">
    <name type="scientific">Cordylochernes scorpioides</name>
    <dbReference type="NCBI Taxonomy" id="51811"/>
    <lineage>
        <taxon>Eukaryota</taxon>
        <taxon>Metazoa</taxon>
        <taxon>Ecdysozoa</taxon>
        <taxon>Arthropoda</taxon>
        <taxon>Chelicerata</taxon>
        <taxon>Arachnida</taxon>
        <taxon>Pseudoscorpiones</taxon>
        <taxon>Cheliferoidea</taxon>
        <taxon>Chernetidae</taxon>
        <taxon>Cordylochernes</taxon>
    </lineage>
</organism>
<dbReference type="Proteomes" id="UP001235939">
    <property type="component" value="Chromosome 10"/>
</dbReference>
<feature type="region of interest" description="Disordered" evidence="1">
    <location>
        <begin position="192"/>
        <end position="228"/>
    </location>
</feature>
<reference evidence="3 4" key="1">
    <citation type="submission" date="2022-01" db="EMBL/GenBank/DDBJ databases">
        <title>A chromosomal length assembly of Cordylochernes scorpioides.</title>
        <authorList>
            <person name="Zeh D."/>
            <person name="Zeh J."/>
        </authorList>
    </citation>
    <scope>NUCLEOTIDE SEQUENCE [LARGE SCALE GENOMIC DNA]</scope>
    <source>
        <strain evidence="3">IN4F17</strain>
        <tissue evidence="3">Whole Body</tissue>
    </source>
</reference>
<evidence type="ECO:0000259" key="2">
    <source>
        <dbReference type="Pfam" id="PF18701"/>
    </source>
</evidence>
<feature type="compositionally biased region" description="Basic and acidic residues" evidence="1">
    <location>
        <begin position="219"/>
        <end position="228"/>
    </location>
</feature>
<accession>A0ABY6KVG5</accession>
<evidence type="ECO:0000313" key="4">
    <source>
        <dbReference type="Proteomes" id="UP001235939"/>
    </source>
</evidence>
<dbReference type="Pfam" id="PF18701">
    <property type="entry name" value="DUF5641"/>
    <property type="match status" value="1"/>
</dbReference>
<dbReference type="SUPFAM" id="SSF50729">
    <property type="entry name" value="PH domain-like"/>
    <property type="match status" value="1"/>
</dbReference>
<protein>
    <recommendedName>
        <fullName evidence="2">DUF5641 domain-containing protein</fullName>
    </recommendedName>
</protein>